<proteinExistence type="inferred from homology"/>
<dbReference type="AlphaFoldDB" id="A0A183EHG8"/>
<evidence type="ECO:0000313" key="9">
    <source>
        <dbReference type="WBParaSite" id="GPUH_0002043401-mRNA-1"/>
    </source>
</evidence>
<evidence type="ECO:0000313" key="8">
    <source>
        <dbReference type="Proteomes" id="UP000271098"/>
    </source>
</evidence>
<dbReference type="PANTHER" id="PTHR12815">
    <property type="entry name" value="SORTING AND ASSEMBLY MACHINERY SAMM50 PROTEIN FAMILY MEMBER"/>
    <property type="match status" value="1"/>
</dbReference>
<evidence type="ECO:0000313" key="7">
    <source>
        <dbReference type="EMBL" id="VDN35968.1"/>
    </source>
</evidence>
<dbReference type="WBParaSite" id="GPUH_0002043401-mRNA-1">
    <property type="protein sequence ID" value="GPUH_0002043401-mRNA-1"/>
    <property type="gene ID" value="GPUH_0002043401"/>
</dbReference>
<dbReference type="GO" id="GO:0045040">
    <property type="term" value="P:protein insertion into mitochondrial outer membrane"/>
    <property type="evidence" value="ECO:0007669"/>
    <property type="project" value="TreeGrafter"/>
</dbReference>
<dbReference type="InterPro" id="IPR000184">
    <property type="entry name" value="Bac_surfAg_D15"/>
</dbReference>
<keyword evidence="3" id="KW-1134">Transmembrane beta strand</keyword>
<gene>
    <name evidence="7" type="ORF">GPUH_LOCUS20409</name>
</gene>
<dbReference type="GO" id="GO:0033108">
    <property type="term" value="P:mitochondrial respiratory chain complex assembly"/>
    <property type="evidence" value="ECO:0007669"/>
    <property type="project" value="TreeGrafter"/>
</dbReference>
<dbReference type="Proteomes" id="UP000271098">
    <property type="component" value="Unassembled WGS sequence"/>
</dbReference>
<accession>A0A183EHG8</accession>
<dbReference type="Gene3D" id="2.40.160.50">
    <property type="entry name" value="membrane protein fhac: a member of the omp85/tpsb transporter family"/>
    <property type="match status" value="1"/>
</dbReference>
<sequence length="292" mass="32617">MPRVEERIYHPADVLFGKCENVPASVEAVQFHGVVNTKHEALVREIAHLYTAGVTSRGDADYSLFAGKESFAGRGENGDQTFNFSLLKPFLGWQKYSNIGLSMYRSLATLPWNLSDTEENGLVMQYNGQLWDKKLFHNLKLNTIWRKFTPSKDAAFAVREHAGHTMKCSMENSLTYDTRDRPILATQGTLLKFTQEYAGFFGDAAFLKHQIDAQASVPLFLGIFASASYRFSIVNALSDRSVHLLDRLYVGGPHDLRGFHLNTISSQASGSCSLGNATSSVAVFHLYRYILT</sequence>
<dbReference type="InterPro" id="IPR039910">
    <property type="entry name" value="D15-like"/>
</dbReference>
<dbReference type="PANTHER" id="PTHR12815:SF18">
    <property type="entry name" value="SORTING AND ASSEMBLY MACHINERY COMPONENT 50 HOMOLOG"/>
    <property type="match status" value="1"/>
</dbReference>
<evidence type="ECO:0000256" key="3">
    <source>
        <dbReference type="ARBA" id="ARBA00022452"/>
    </source>
</evidence>
<evidence type="ECO:0000256" key="2">
    <source>
        <dbReference type="ARBA" id="ARBA00010913"/>
    </source>
</evidence>
<evidence type="ECO:0000256" key="4">
    <source>
        <dbReference type="ARBA" id="ARBA00022692"/>
    </source>
</evidence>
<dbReference type="OrthoDB" id="1724197at2759"/>
<comment type="subcellular location">
    <subcellularLocation>
        <location evidence="1">Mitochondrion outer membrane</location>
        <topology evidence="1">Multi-pass membrane protein</topology>
    </subcellularLocation>
</comment>
<keyword evidence="4" id="KW-0812">Transmembrane</keyword>
<dbReference type="EMBL" id="UYRT01090379">
    <property type="protein sequence ID" value="VDN35968.1"/>
    <property type="molecule type" value="Genomic_DNA"/>
</dbReference>
<protein>
    <submittedName>
        <fullName evidence="9">Bac_surface_Ag domain-containing protein</fullName>
    </submittedName>
</protein>
<dbReference type="GO" id="GO:0005741">
    <property type="term" value="C:mitochondrial outer membrane"/>
    <property type="evidence" value="ECO:0007669"/>
    <property type="project" value="UniProtKB-SubCell"/>
</dbReference>
<comment type="similarity">
    <text evidence="2">Belongs to the SAM50/omp85 family.</text>
</comment>
<keyword evidence="8" id="KW-1185">Reference proteome</keyword>
<dbReference type="Pfam" id="PF01103">
    <property type="entry name" value="Omp85"/>
    <property type="match status" value="1"/>
</dbReference>
<evidence type="ECO:0000259" key="6">
    <source>
        <dbReference type="Pfam" id="PF01103"/>
    </source>
</evidence>
<feature type="domain" description="Bacterial surface antigen (D15)" evidence="6">
    <location>
        <begin position="116"/>
        <end position="274"/>
    </location>
</feature>
<keyword evidence="5" id="KW-0472">Membrane</keyword>
<reference evidence="7 8" key="2">
    <citation type="submission" date="2018-11" db="EMBL/GenBank/DDBJ databases">
        <authorList>
            <consortium name="Pathogen Informatics"/>
        </authorList>
    </citation>
    <scope>NUCLEOTIDE SEQUENCE [LARGE SCALE GENOMIC DNA]</scope>
</reference>
<name>A0A183EHG8_9BILA</name>
<evidence type="ECO:0000256" key="5">
    <source>
        <dbReference type="ARBA" id="ARBA00023136"/>
    </source>
</evidence>
<reference evidence="9" key="1">
    <citation type="submission" date="2016-06" db="UniProtKB">
        <authorList>
            <consortium name="WormBaseParasite"/>
        </authorList>
    </citation>
    <scope>IDENTIFICATION</scope>
</reference>
<evidence type="ECO:0000256" key="1">
    <source>
        <dbReference type="ARBA" id="ARBA00004374"/>
    </source>
</evidence>
<organism evidence="9">
    <name type="scientific">Gongylonema pulchrum</name>
    <dbReference type="NCBI Taxonomy" id="637853"/>
    <lineage>
        <taxon>Eukaryota</taxon>
        <taxon>Metazoa</taxon>
        <taxon>Ecdysozoa</taxon>
        <taxon>Nematoda</taxon>
        <taxon>Chromadorea</taxon>
        <taxon>Rhabditida</taxon>
        <taxon>Spirurina</taxon>
        <taxon>Spiruromorpha</taxon>
        <taxon>Spiruroidea</taxon>
        <taxon>Gongylonematidae</taxon>
        <taxon>Gongylonema</taxon>
    </lineage>
</organism>